<evidence type="ECO:0000256" key="1">
    <source>
        <dbReference type="SAM" id="Phobius"/>
    </source>
</evidence>
<organism evidence="2">
    <name type="scientific">hydrocarbon metagenome</name>
    <dbReference type="NCBI Taxonomy" id="938273"/>
    <lineage>
        <taxon>unclassified sequences</taxon>
        <taxon>metagenomes</taxon>
        <taxon>ecological metagenomes</taxon>
    </lineage>
</organism>
<sequence length="356" mass="40260">MREFIRRNNPFNRHFVRNLEAGTLLEIFLVTAVCSVLGIRFFLALTGYPSISPGHLHIAHVLLGGVLMMIALVINLGYINKSANYLVAVIGGLGFGAFIDELGKFITGDNDYFFQPTVALIYIIFALLYLAIQTFIQKPKLTEQERLINVLELAKEAVLEDLDHLERRKALALLKESSQNNPMTRALQDLLHSTDGVSIPKIDIYTATKYRMRRYYRRLIKKSWFIRVVMAFFILQSIFTLGLDFMLIYLRLNSGKGLDAIFPSLSFFDLAGLAAATLSSILVIYAIIKMKSSRLEAYRIFKNAILVQIFIVQVILFYLTQFIALLGLAGNICILLVLNYMIIQETNASRGPENSV</sequence>
<name>A0A0W8FDB2_9ZZZZ</name>
<feature type="transmembrane region" description="Helical" evidence="1">
    <location>
        <begin position="57"/>
        <end position="78"/>
    </location>
</feature>
<proteinExistence type="predicted"/>
<feature type="transmembrane region" description="Helical" evidence="1">
    <location>
        <begin position="21"/>
        <end position="45"/>
    </location>
</feature>
<feature type="transmembrane region" description="Helical" evidence="1">
    <location>
        <begin position="224"/>
        <end position="250"/>
    </location>
</feature>
<feature type="transmembrane region" description="Helical" evidence="1">
    <location>
        <begin position="325"/>
        <end position="343"/>
    </location>
</feature>
<dbReference type="EMBL" id="LNQE01001355">
    <property type="protein sequence ID" value="KUG18842.1"/>
    <property type="molecule type" value="Genomic_DNA"/>
</dbReference>
<accession>A0A0W8FDB2</accession>
<keyword evidence="1" id="KW-1133">Transmembrane helix</keyword>
<feature type="transmembrane region" description="Helical" evidence="1">
    <location>
        <begin position="112"/>
        <end position="132"/>
    </location>
</feature>
<reference evidence="2" key="1">
    <citation type="journal article" date="2015" name="Proc. Natl. Acad. Sci. U.S.A.">
        <title>Networks of energetic and metabolic interactions define dynamics in microbial communities.</title>
        <authorList>
            <person name="Embree M."/>
            <person name="Liu J.K."/>
            <person name="Al-Bassam M.M."/>
            <person name="Zengler K."/>
        </authorList>
    </citation>
    <scope>NUCLEOTIDE SEQUENCE</scope>
</reference>
<keyword evidence="1" id="KW-0472">Membrane</keyword>
<comment type="caution">
    <text evidence="2">The sequence shown here is derived from an EMBL/GenBank/DDBJ whole genome shotgun (WGS) entry which is preliminary data.</text>
</comment>
<keyword evidence="1" id="KW-0812">Transmembrane</keyword>
<feature type="transmembrane region" description="Helical" evidence="1">
    <location>
        <begin position="300"/>
        <end position="319"/>
    </location>
</feature>
<feature type="transmembrane region" description="Helical" evidence="1">
    <location>
        <begin position="270"/>
        <end position="288"/>
    </location>
</feature>
<feature type="transmembrane region" description="Helical" evidence="1">
    <location>
        <begin position="85"/>
        <end position="106"/>
    </location>
</feature>
<gene>
    <name evidence="2" type="ORF">ASZ90_011440</name>
</gene>
<dbReference type="AlphaFoldDB" id="A0A0W8FDB2"/>
<protein>
    <submittedName>
        <fullName evidence="2">Uncharacterized protein</fullName>
    </submittedName>
</protein>
<evidence type="ECO:0000313" key="2">
    <source>
        <dbReference type="EMBL" id="KUG18842.1"/>
    </source>
</evidence>